<gene>
    <name evidence="1" type="ORF">NCTC12993_04740</name>
</gene>
<reference evidence="1 2" key="1">
    <citation type="submission" date="2019-03" db="EMBL/GenBank/DDBJ databases">
        <authorList>
            <consortium name="Pathogen Informatics"/>
        </authorList>
    </citation>
    <scope>NUCLEOTIDE SEQUENCE [LARGE SCALE GENOMIC DNA]</scope>
    <source>
        <strain evidence="1 2">NCTC12993</strain>
    </source>
</reference>
<sequence length="64" mass="7292">MVTMRKIETCYSEPTSITTYKEISNAVQPIAFEWSQSWLCALTSAIDLDVCLRIISFADVMKLK</sequence>
<protein>
    <submittedName>
        <fullName evidence="1">Uncharacterized protein</fullName>
    </submittedName>
</protein>
<proteinExistence type="predicted"/>
<dbReference type="EMBL" id="CAADJD010000021">
    <property type="protein sequence ID" value="VFS71804.1"/>
    <property type="molecule type" value="Genomic_DNA"/>
</dbReference>
<accession>A0A485BFB4</accession>
<organism evidence="1 2">
    <name type="scientific">Kluyvera cryocrescens</name>
    <name type="common">Kluyvera citrophila</name>
    <dbReference type="NCBI Taxonomy" id="580"/>
    <lineage>
        <taxon>Bacteria</taxon>
        <taxon>Pseudomonadati</taxon>
        <taxon>Pseudomonadota</taxon>
        <taxon>Gammaproteobacteria</taxon>
        <taxon>Enterobacterales</taxon>
        <taxon>Enterobacteriaceae</taxon>
        <taxon>Kluyvera</taxon>
    </lineage>
</organism>
<keyword evidence="2" id="KW-1185">Reference proteome</keyword>
<evidence type="ECO:0000313" key="1">
    <source>
        <dbReference type="EMBL" id="VFS71804.1"/>
    </source>
</evidence>
<dbReference type="AlphaFoldDB" id="A0A485BFB4"/>
<evidence type="ECO:0000313" key="2">
    <source>
        <dbReference type="Proteomes" id="UP000401081"/>
    </source>
</evidence>
<dbReference type="Proteomes" id="UP000401081">
    <property type="component" value="Unassembled WGS sequence"/>
</dbReference>
<name>A0A485BFB4_KLUCR</name>